<reference evidence="1 2" key="1">
    <citation type="submission" date="2024-05" db="EMBL/GenBank/DDBJ databases">
        <title>Genome sequencing and assembly of Indian major carp, Cirrhinus mrigala (Hamilton, 1822).</title>
        <authorList>
            <person name="Mohindra V."/>
            <person name="Chowdhury L.M."/>
            <person name="Lal K."/>
            <person name="Jena J.K."/>
        </authorList>
    </citation>
    <scope>NUCLEOTIDE SEQUENCE [LARGE SCALE GENOMIC DNA]</scope>
    <source>
        <strain evidence="1">CM1030</strain>
        <tissue evidence="1">Blood</tissue>
    </source>
</reference>
<dbReference type="EMBL" id="JAMKFB020000017">
    <property type="protein sequence ID" value="KAL0170765.1"/>
    <property type="molecule type" value="Genomic_DNA"/>
</dbReference>
<feature type="non-terminal residue" evidence="1">
    <location>
        <position position="1"/>
    </location>
</feature>
<protein>
    <submittedName>
        <fullName evidence="1">Uncharacterized protein</fullName>
    </submittedName>
</protein>
<dbReference type="AlphaFoldDB" id="A0ABD0PA53"/>
<proteinExistence type="predicted"/>
<organism evidence="1 2">
    <name type="scientific">Cirrhinus mrigala</name>
    <name type="common">Mrigala</name>
    <dbReference type="NCBI Taxonomy" id="683832"/>
    <lineage>
        <taxon>Eukaryota</taxon>
        <taxon>Metazoa</taxon>
        <taxon>Chordata</taxon>
        <taxon>Craniata</taxon>
        <taxon>Vertebrata</taxon>
        <taxon>Euteleostomi</taxon>
        <taxon>Actinopterygii</taxon>
        <taxon>Neopterygii</taxon>
        <taxon>Teleostei</taxon>
        <taxon>Ostariophysi</taxon>
        <taxon>Cypriniformes</taxon>
        <taxon>Cyprinidae</taxon>
        <taxon>Labeoninae</taxon>
        <taxon>Labeonini</taxon>
        <taxon>Cirrhinus</taxon>
    </lineage>
</organism>
<accession>A0ABD0PA53</accession>
<name>A0ABD0PA53_CIRMR</name>
<comment type="caution">
    <text evidence="1">The sequence shown here is derived from an EMBL/GenBank/DDBJ whole genome shotgun (WGS) entry which is preliminary data.</text>
</comment>
<feature type="non-terminal residue" evidence="1">
    <location>
        <position position="55"/>
    </location>
</feature>
<evidence type="ECO:0000313" key="1">
    <source>
        <dbReference type="EMBL" id="KAL0170765.1"/>
    </source>
</evidence>
<gene>
    <name evidence="1" type="ORF">M9458_035361</name>
</gene>
<sequence length="55" mass="6456">DVRRLVVAMSRARLGLYIFARVSLFQNCYELTPAFSQLTARPLQLHIRPHEYYSS</sequence>
<dbReference type="Proteomes" id="UP001529510">
    <property type="component" value="Unassembled WGS sequence"/>
</dbReference>
<keyword evidence="2" id="KW-1185">Reference proteome</keyword>
<evidence type="ECO:0000313" key="2">
    <source>
        <dbReference type="Proteomes" id="UP001529510"/>
    </source>
</evidence>